<dbReference type="EMBL" id="WEGI01000002">
    <property type="protein sequence ID" value="MQY25252.1"/>
    <property type="molecule type" value="Genomic_DNA"/>
</dbReference>
<gene>
    <name evidence="2" type="ORF">NRB56_08080</name>
</gene>
<proteinExistence type="predicted"/>
<feature type="domain" description="AAA+ ATPase" evidence="1">
    <location>
        <begin position="204"/>
        <end position="379"/>
    </location>
</feature>
<keyword evidence="3" id="KW-1185">Reference proteome</keyword>
<dbReference type="InterPro" id="IPR025139">
    <property type="entry name" value="DUF4062"/>
</dbReference>
<comment type="caution">
    <text evidence="2">The sequence shown here is derived from an EMBL/GenBank/DDBJ whole genome shotgun (WGS) entry which is preliminary data.</text>
</comment>
<dbReference type="InterPro" id="IPR027417">
    <property type="entry name" value="P-loop_NTPase"/>
</dbReference>
<accession>A0A7K0DJ16</accession>
<protein>
    <recommendedName>
        <fullName evidence="1">AAA+ ATPase domain-containing protein</fullName>
    </recommendedName>
</protein>
<dbReference type="SMART" id="SM00382">
    <property type="entry name" value="AAA"/>
    <property type="match status" value="1"/>
</dbReference>
<dbReference type="Gene3D" id="1.25.40.10">
    <property type="entry name" value="Tetratricopeptide repeat domain"/>
    <property type="match status" value="1"/>
</dbReference>
<dbReference type="PANTHER" id="PTHR47691">
    <property type="entry name" value="REGULATOR-RELATED"/>
    <property type="match status" value="1"/>
</dbReference>
<dbReference type="SUPFAM" id="SSF52540">
    <property type="entry name" value="P-loop containing nucleoside triphosphate hydrolases"/>
    <property type="match status" value="1"/>
</dbReference>
<dbReference type="PANTHER" id="PTHR47691:SF3">
    <property type="entry name" value="HTH-TYPE TRANSCRIPTIONAL REGULATOR RV0890C-RELATED"/>
    <property type="match status" value="1"/>
</dbReference>
<sequence length="840" mass="91541">MTEVGRPWRIFLSHTRDLRTTPAGRSWVDAAEGAVKRLRHAPVDMEYFTADNRSPAELCAEQVDATDLYVGIIGASYGSVVRDDPGRSYTEMEFDTATAARKRRLIFFVEDGESPAPDPRQFAFRARLRASGLTTSRVGDPGELETALIQAIAQLMLADVPVTPARATLRPQPRQLPLGTASFTDRTEQLADLVAMLATAGPEHLPIGIITGPPGVGKSSLAVQVAHAVRDRFPDGQLYADMHGYSAIPTLSADQVLDRFVRSLDDTGPNPLEFDEVRLGHRFRELLEGRRVLVLIDNALTAQQVRPLLPPVGCAVLITTRGPLSSLVVQENAVRFGLPPLAPADAEALLRTVAHDDGDGAAATLARLCGHLPLALKIAAEHAALSGLTLGELVEQLAHERHRLDALAGVDGDPASEVRMVFSWSYRNLPEDLKRAFRLLGLHPGGDISTVAAAALLGSTPERARRTLDSLVAFNVLERPARDRYRFLDLLREYAAERVAEDESGTGRLAARAREFDWYVHTTAAADRLFAPQRRRVPLDPPVPDTPTTELGSYDKALLWCDAERANLHASIRAAADDGMPEVAWRLALAAVTYYKIRRHYSDWLGTSEIAVSAARSTGDLVAEQWCLTSLGGALMEVGRFDEAQSVYQESLDINLRIGDRTGTGMALSNLGEIARELSGFEDALVLGEQALAIWRELGDRRNEAIVLRDVLAGARFDQGDYPAAATLYQDARNACHGIDSHTEGMVLHDLGLTLQAMSRIGEAADTYEEALATRRAAGDRFGEAETLRALGEARLLLDDRVAAHSALLQSLGVYVELNSPQADSVRARLRELGFDTDEE</sequence>
<dbReference type="PRINTS" id="PR00364">
    <property type="entry name" value="DISEASERSIST"/>
</dbReference>
<evidence type="ECO:0000313" key="2">
    <source>
        <dbReference type="EMBL" id="MQY25252.1"/>
    </source>
</evidence>
<dbReference type="Gene3D" id="3.40.50.300">
    <property type="entry name" value="P-loop containing nucleotide triphosphate hydrolases"/>
    <property type="match status" value="1"/>
</dbReference>
<evidence type="ECO:0000313" key="3">
    <source>
        <dbReference type="Proteomes" id="UP000431401"/>
    </source>
</evidence>
<dbReference type="InterPro" id="IPR019734">
    <property type="entry name" value="TPR_rpt"/>
</dbReference>
<name>A0A7K0DJ16_9NOCA</name>
<dbReference type="RefSeq" id="WP_153339159.1">
    <property type="nucleotide sequence ID" value="NZ_WEGI01000002.1"/>
</dbReference>
<dbReference type="InterPro" id="IPR011990">
    <property type="entry name" value="TPR-like_helical_dom_sf"/>
</dbReference>
<dbReference type="InterPro" id="IPR002182">
    <property type="entry name" value="NB-ARC"/>
</dbReference>
<dbReference type="AlphaFoldDB" id="A0A7K0DJ16"/>
<dbReference type="SMART" id="SM00028">
    <property type="entry name" value="TPR"/>
    <property type="match status" value="3"/>
</dbReference>
<dbReference type="OrthoDB" id="3362145at2"/>
<dbReference type="GO" id="GO:0043531">
    <property type="term" value="F:ADP binding"/>
    <property type="evidence" value="ECO:0007669"/>
    <property type="project" value="InterPro"/>
</dbReference>
<dbReference type="Pfam" id="PF13271">
    <property type="entry name" value="DUF4062"/>
    <property type="match status" value="1"/>
</dbReference>
<dbReference type="SUPFAM" id="SSF48452">
    <property type="entry name" value="TPR-like"/>
    <property type="match status" value="1"/>
</dbReference>
<dbReference type="Proteomes" id="UP000431401">
    <property type="component" value="Unassembled WGS sequence"/>
</dbReference>
<organism evidence="2 3">
    <name type="scientific">Nocardia aurantia</name>
    <dbReference type="NCBI Taxonomy" id="2585199"/>
    <lineage>
        <taxon>Bacteria</taxon>
        <taxon>Bacillati</taxon>
        <taxon>Actinomycetota</taxon>
        <taxon>Actinomycetes</taxon>
        <taxon>Mycobacteriales</taxon>
        <taxon>Nocardiaceae</taxon>
        <taxon>Nocardia</taxon>
    </lineage>
</organism>
<dbReference type="Pfam" id="PF00931">
    <property type="entry name" value="NB-ARC"/>
    <property type="match status" value="1"/>
</dbReference>
<dbReference type="Pfam" id="PF13424">
    <property type="entry name" value="TPR_12"/>
    <property type="match status" value="2"/>
</dbReference>
<reference evidence="2 3" key="1">
    <citation type="submission" date="2019-10" db="EMBL/GenBank/DDBJ databases">
        <title>Nocardia macrotermitis sp. nov. and Nocardia aurantia sp. nov., isolated from the gut of fungus growing-termite Macrotermes natalensis.</title>
        <authorList>
            <person name="Benndorf R."/>
            <person name="Schwitalla J."/>
            <person name="Martin K."/>
            <person name="De Beer W."/>
            <person name="Kaster A.-K."/>
            <person name="Vollmers J."/>
            <person name="Poulsen M."/>
            <person name="Beemelmanns C."/>
        </authorList>
    </citation>
    <scope>NUCLEOTIDE SEQUENCE [LARGE SCALE GENOMIC DNA]</scope>
    <source>
        <strain evidence="2 3">RB56</strain>
    </source>
</reference>
<evidence type="ECO:0000259" key="1">
    <source>
        <dbReference type="SMART" id="SM00382"/>
    </source>
</evidence>
<dbReference type="InterPro" id="IPR003593">
    <property type="entry name" value="AAA+_ATPase"/>
</dbReference>